<dbReference type="EMBL" id="JACWLN010000003">
    <property type="protein sequence ID" value="MBD1260557.1"/>
    <property type="molecule type" value="Genomic_DNA"/>
</dbReference>
<sequence>MKTKFYLLILSTLLVVTSCELDNFDEPDAIFTGRIMYNGEAIPVARNQVRFELWQPEYETPAPIDVAIAQDGSFSSRLFSGKYELRFLQGEGPFKAPTNAINIELSGGKQMDIEVTPYHLIRNLQFSHSSGTISATCSVDQILTGADAKDVERVVLVINRTQFVDANSGSEGSIAQVDATDISNLSSLEMSVEIPIDPKKPDQDYMFARIGVKMIGVEDMIYSQVEKIAL</sequence>
<dbReference type="OrthoDB" id="1433240at2"/>
<evidence type="ECO:0000313" key="3">
    <source>
        <dbReference type="EMBL" id="MBD1260557.1"/>
    </source>
</evidence>
<dbReference type="Proteomes" id="UP000651837">
    <property type="component" value="Unassembled WGS sequence"/>
</dbReference>
<evidence type="ECO:0000259" key="2">
    <source>
        <dbReference type="Pfam" id="PF18003"/>
    </source>
</evidence>
<keyword evidence="6" id="KW-1185">Reference proteome</keyword>
<dbReference type="AlphaFoldDB" id="A0A316E3S8"/>
<evidence type="ECO:0000313" key="6">
    <source>
        <dbReference type="Proteomes" id="UP000651837"/>
    </source>
</evidence>
<evidence type="ECO:0000313" key="5">
    <source>
        <dbReference type="Proteomes" id="UP000245667"/>
    </source>
</evidence>
<dbReference type="Pfam" id="PF18003">
    <property type="entry name" value="DUF3823_C"/>
    <property type="match status" value="1"/>
</dbReference>
<comment type="caution">
    <text evidence="4">The sequence shown here is derived from an EMBL/GenBank/DDBJ whole genome shotgun (WGS) entry which is preliminary data.</text>
</comment>
<reference evidence="3 6" key="2">
    <citation type="submission" date="2020-07" db="EMBL/GenBank/DDBJ databases">
        <title>The draft genome sequence of Maribacter polysiphoniae KCTC 22021.</title>
        <authorList>
            <person name="Mu L."/>
        </authorList>
    </citation>
    <scope>NUCLEOTIDE SEQUENCE [LARGE SCALE GENOMIC DNA]</scope>
    <source>
        <strain evidence="3 6">KCTC 22021</strain>
    </source>
</reference>
<accession>A0A316E3S8</accession>
<dbReference type="Proteomes" id="UP000245667">
    <property type="component" value="Unassembled WGS sequence"/>
</dbReference>
<reference evidence="4 5" key="1">
    <citation type="submission" date="2018-05" db="EMBL/GenBank/DDBJ databases">
        <title>Genomic Encyclopedia of Archaeal and Bacterial Type Strains, Phase II (KMG-II): from individual species to whole genera.</title>
        <authorList>
            <person name="Goeker M."/>
        </authorList>
    </citation>
    <scope>NUCLEOTIDE SEQUENCE [LARGE SCALE GENOMIC DNA]</scope>
    <source>
        <strain evidence="4 5">DSM 23514</strain>
    </source>
</reference>
<evidence type="ECO:0000259" key="1">
    <source>
        <dbReference type="Pfam" id="PF12866"/>
    </source>
</evidence>
<dbReference type="PROSITE" id="PS51257">
    <property type="entry name" value="PROKAR_LIPOPROTEIN"/>
    <property type="match status" value="1"/>
</dbReference>
<gene>
    <name evidence="3" type="ORF">HZY62_08145</name>
    <name evidence="4" type="ORF">LX92_01908</name>
</gene>
<proteinExistence type="predicted"/>
<dbReference type="RefSeq" id="WP_109650045.1">
    <property type="nucleotide sequence ID" value="NZ_CAJQNU010000027.1"/>
</dbReference>
<dbReference type="Gene3D" id="2.60.40.1120">
    <property type="entry name" value="Carboxypeptidase-like, regulatory domain"/>
    <property type="match status" value="1"/>
</dbReference>
<name>A0A316E3S8_9FLAO</name>
<organism evidence="4 5">
    <name type="scientific">Maribacter polysiphoniae</name>
    <dbReference type="NCBI Taxonomy" id="429344"/>
    <lineage>
        <taxon>Bacteria</taxon>
        <taxon>Pseudomonadati</taxon>
        <taxon>Bacteroidota</taxon>
        <taxon>Flavobacteriia</taxon>
        <taxon>Flavobacteriales</taxon>
        <taxon>Flavobacteriaceae</taxon>
        <taxon>Maribacter</taxon>
    </lineage>
</organism>
<evidence type="ECO:0000313" key="4">
    <source>
        <dbReference type="EMBL" id="PWK24318.1"/>
    </source>
</evidence>
<dbReference type="EMBL" id="QGGQ01000003">
    <property type="protein sequence ID" value="PWK24318.1"/>
    <property type="molecule type" value="Genomic_DNA"/>
</dbReference>
<feature type="domain" description="DUF3823" evidence="1">
    <location>
        <begin position="30"/>
        <end position="116"/>
    </location>
</feature>
<dbReference type="Pfam" id="PF12866">
    <property type="entry name" value="DUF3823"/>
    <property type="match status" value="1"/>
</dbReference>
<protein>
    <submittedName>
        <fullName evidence="3">DUF3823 domain-containing protein</fullName>
    </submittedName>
    <submittedName>
        <fullName evidence="4">Uncharacterized protein DUF3823</fullName>
    </submittedName>
</protein>
<feature type="domain" description="DUF3823" evidence="2">
    <location>
        <begin position="121"/>
        <end position="227"/>
    </location>
</feature>
<dbReference type="InterPro" id="IPR041186">
    <property type="entry name" value="DUF3823_C"/>
</dbReference>
<dbReference type="Gene3D" id="2.60.40.2060">
    <property type="match status" value="1"/>
</dbReference>
<dbReference type="InterPro" id="IPR024278">
    <property type="entry name" value="DUF3823_N"/>
</dbReference>